<dbReference type="InterPro" id="IPR008966">
    <property type="entry name" value="Adhesion_dom_sf"/>
</dbReference>
<dbReference type="Pfam" id="PF16970">
    <property type="entry name" value="FimA"/>
    <property type="match status" value="1"/>
</dbReference>
<reference evidence="5 6" key="1">
    <citation type="submission" date="2023-08" db="EMBL/GenBank/DDBJ databases">
        <title>Achromobacter seleniivolatilans sp. nov., isolated from seleniferous soil.</title>
        <authorList>
            <person name="Zhang S."/>
            <person name="Li K."/>
            <person name="Peng J."/>
            <person name="Zhao Q."/>
            <person name="Wang H."/>
            <person name="Guo Y."/>
        </authorList>
    </citation>
    <scope>NUCLEOTIDE SEQUENCE [LARGE SCALE GENOMIC DNA]</scope>
    <source>
        <strain evidence="5 6">R39</strain>
    </source>
</reference>
<feature type="chain" id="PRO_5046212474" evidence="4">
    <location>
        <begin position="24"/>
        <end position="177"/>
    </location>
</feature>
<keyword evidence="3" id="KW-0281">Fimbrium</keyword>
<dbReference type="SUPFAM" id="SSF49401">
    <property type="entry name" value="Bacterial adhesins"/>
    <property type="match status" value="1"/>
</dbReference>
<evidence type="ECO:0000256" key="2">
    <source>
        <dbReference type="ARBA" id="ARBA00006671"/>
    </source>
</evidence>
<dbReference type="InterPro" id="IPR036937">
    <property type="entry name" value="Adhesion_dom_fimbrial_sf"/>
</dbReference>
<evidence type="ECO:0000256" key="4">
    <source>
        <dbReference type="SAM" id="SignalP"/>
    </source>
</evidence>
<keyword evidence="4" id="KW-0732">Signal</keyword>
<protein>
    <submittedName>
        <fullName evidence="5">Fimbrial protein</fullName>
    </submittedName>
</protein>
<dbReference type="PANTHER" id="PTHR33420:SF10">
    <property type="entry name" value="FIMBRIAE MAJOR SUBUNIT"/>
    <property type="match status" value="1"/>
</dbReference>
<gene>
    <name evidence="5" type="ORF">RAS12_27125</name>
</gene>
<dbReference type="Proteomes" id="UP001234798">
    <property type="component" value="Chromosome"/>
</dbReference>
<evidence type="ECO:0000313" key="6">
    <source>
        <dbReference type="Proteomes" id="UP001234798"/>
    </source>
</evidence>
<dbReference type="InterPro" id="IPR050263">
    <property type="entry name" value="Bact_Fimbrial_Adh_Pro"/>
</dbReference>
<dbReference type="Gene3D" id="2.60.40.1090">
    <property type="entry name" value="Fimbrial-type adhesion domain"/>
    <property type="match status" value="1"/>
</dbReference>
<dbReference type="RefSeq" id="WP_306943275.1">
    <property type="nucleotide sequence ID" value="NZ_CP132976.1"/>
</dbReference>
<dbReference type="EMBL" id="CP132976">
    <property type="protein sequence ID" value="WMD20237.1"/>
    <property type="molecule type" value="Genomic_DNA"/>
</dbReference>
<name>A0ABY9M316_9BURK</name>
<dbReference type="PANTHER" id="PTHR33420">
    <property type="entry name" value="FIMBRIAL SUBUNIT ELFA-RELATED"/>
    <property type="match status" value="1"/>
</dbReference>
<comment type="similarity">
    <text evidence="2">Belongs to the fimbrial protein family.</text>
</comment>
<evidence type="ECO:0000256" key="1">
    <source>
        <dbReference type="ARBA" id="ARBA00004561"/>
    </source>
</evidence>
<organism evidence="5 6">
    <name type="scientific">Achromobacter seleniivolatilans</name>
    <dbReference type="NCBI Taxonomy" id="3047478"/>
    <lineage>
        <taxon>Bacteria</taxon>
        <taxon>Pseudomonadati</taxon>
        <taxon>Pseudomonadota</taxon>
        <taxon>Betaproteobacteria</taxon>
        <taxon>Burkholderiales</taxon>
        <taxon>Alcaligenaceae</taxon>
        <taxon>Achromobacter</taxon>
    </lineage>
</organism>
<dbReference type="InterPro" id="IPR039458">
    <property type="entry name" value="FimA-like"/>
</dbReference>
<feature type="signal peptide" evidence="4">
    <location>
        <begin position="1"/>
        <end position="23"/>
    </location>
</feature>
<evidence type="ECO:0000256" key="3">
    <source>
        <dbReference type="ARBA" id="ARBA00023263"/>
    </source>
</evidence>
<keyword evidence="6" id="KW-1185">Reference proteome</keyword>
<comment type="subcellular location">
    <subcellularLocation>
        <location evidence="1">Fimbrium</location>
    </subcellularLocation>
</comment>
<evidence type="ECO:0000313" key="5">
    <source>
        <dbReference type="EMBL" id="WMD20237.1"/>
    </source>
</evidence>
<proteinExistence type="inferred from homology"/>
<accession>A0ABY9M316</accession>
<sequence>MKSKIFGLTLAAMLVSAAMPVSAQSVGTGKVNFNGLLTDQTCTITTGYEDQLVTLPTLSTKSLTQATETAGSTPFDILVEECPAALTQVRAHFEMTNMDAATRTLQNNATTGAAGNVTVQLVNADRTVIEAGSAGALFDVNATTHKATMTYGGQYYATAATTPGIVQSFAEFTLAYP</sequence>